<comment type="function">
    <text evidence="9">Catalyzes the epimerization of the S- and R-forms of NAD(P)HX, a damaged form of NAD(P)H that is a result of enzymatic or heat-dependent hydration. This is a prerequisite for the S-specific NAD(P)H-hydrate dehydratase to allow the repair of both epimers of NAD(P)HX.</text>
</comment>
<dbReference type="EC" id="5.1.99.6" evidence="9"/>
<dbReference type="FunFam" id="3.40.50.10260:FF:000006">
    <property type="entry name" value="NAD(P)H-hydrate epimerase"/>
    <property type="match status" value="1"/>
</dbReference>
<dbReference type="InterPro" id="IPR004443">
    <property type="entry name" value="YjeF_N_dom"/>
</dbReference>
<feature type="domain" description="YjeF N-terminal" evidence="10">
    <location>
        <begin position="15"/>
        <end position="231"/>
    </location>
</feature>
<feature type="binding site" evidence="9">
    <location>
        <position position="130"/>
    </location>
    <ligand>
        <name>K(+)</name>
        <dbReference type="ChEBI" id="CHEBI:29103"/>
    </ligand>
</feature>
<reference evidence="12" key="1">
    <citation type="submission" date="2024-07" db="EMBL/GenBank/DDBJ databases">
        <title>Two chromosome-level genome assemblies of Korean endemic species Abeliophyllum distichum and Forsythia ovata (Oleaceae).</title>
        <authorList>
            <person name="Jang H."/>
        </authorList>
    </citation>
    <scope>NUCLEOTIDE SEQUENCE [LARGE SCALE GENOMIC DNA]</scope>
</reference>
<dbReference type="AlphaFoldDB" id="A0ABD1R2B2"/>
<keyword evidence="7" id="KW-0560">Oxidoreductase</keyword>
<dbReference type="Proteomes" id="UP001604277">
    <property type="component" value="Unassembled WGS sequence"/>
</dbReference>
<dbReference type="PANTHER" id="PTHR10851:SF0">
    <property type="entry name" value="PYRIDOXINE-5'-PHOSPHATE OXIDASE"/>
    <property type="match status" value="1"/>
</dbReference>
<organism evidence="11 12">
    <name type="scientific">Forsythia ovata</name>
    <dbReference type="NCBI Taxonomy" id="205694"/>
    <lineage>
        <taxon>Eukaryota</taxon>
        <taxon>Viridiplantae</taxon>
        <taxon>Streptophyta</taxon>
        <taxon>Embryophyta</taxon>
        <taxon>Tracheophyta</taxon>
        <taxon>Spermatophyta</taxon>
        <taxon>Magnoliopsida</taxon>
        <taxon>eudicotyledons</taxon>
        <taxon>Gunneridae</taxon>
        <taxon>Pentapetalae</taxon>
        <taxon>asterids</taxon>
        <taxon>lamiids</taxon>
        <taxon>Lamiales</taxon>
        <taxon>Oleaceae</taxon>
        <taxon>Forsythieae</taxon>
        <taxon>Forsythia</taxon>
    </lineage>
</organism>
<dbReference type="Pfam" id="PF01243">
    <property type="entry name" value="PNPOx_N"/>
    <property type="match status" value="1"/>
</dbReference>
<comment type="pathway">
    <text evidence="3">Cofactor metabolism; pyridoxal 5'-phosphate salvage; pyridoxal 5'-phosphate from pyridoxine 5'-phosphate: step 1/1.</text>
</comment>
<evidence type="ECO:0000256" key="5">
    <source>
        <dbReference type="ARBA" id="ARBA00022630"/>
    </source>
</evidence>
<dbReference type="InterPro" id="IPR000659">
    <property type="entry name" value="Pyridox_Oxase"/>
</dbReference>
<dbReference type="InterPro" id="IPR012349">
    <property type="entry name" value="Split_barrel_FMN-bd"/>
</dbReference>
<comment type="catalytic activity">
    <reaction evidence="9">
        <text>(6R)-NADHX = (6S)-NADHX</text>
        <dbReference type="Rhea" id="RHEA:32215"/>
        <dbReference type="ChEBI" id="CHEBI:64074"/>
        <dbReference type="ChEBI" id="CHEBI:64075"/>
        <dbReference type="EC" id="5.1.99.6"/>
    </reaction>
</comment>
<evidence type="ECO:0000256" key="1">
    <source>
        <dbReference type="ARBA" id="ARBA00001917"/>
    </source>
</evidence>
<evidence type="ECO:0000259" key="10">
    <source>
        <dbReference type="PROSITE" id="PS51385"/>
    </source>
</evidence>
<dbReference type="InterPro" id="IPR011576">
    <property type="entry name" value="Pyridox_Oxase_N"/>
</dbReference>
<dbReference type="GO" id="GO:0046872">
    <property type="term" value="F:metal ion binding"/>
    <property type="evidence" value="ECO:0007669"/>
    <property type="project" value="UniProtKB-KW"/>
</dbReference>
<feature type="binding site" evidence="9">
    <location>
        <position position="172"/>
    </location>
    <ligand>
        <name>(6S)-NADPHX</name>
        <dbReference type="ChEBI" id="CHEBI:64076"/>
    </ligand>
</feature>
<evidence type="ECO:0000256" key="9">
    <source>
        <dbReference type="HAMAP-Rule" id="MF_03159"/>
    </source>
</evidence>
<gene>
    <name evidence="11" type="ORF">Fot_44004</name>
</gene>
<name>A0ABD1R2B2_9LAMI</name>
<feature type="binding site" evidence="9">
    <location>
        <position position="175"/>
    </location>
    <ligand>
        <name>K(+)</name>
        <dbReference type="ChEBI" id="CHEBI:29103"/>
    </ligand>
</feature>
<dbReference type="FunFam" id="2.30.110.10:FF:000005">
    <property type="entry name" value="NAD(P)H-hydrate epimerase"/>
    <property type="match status" value="1"/>
</dbReference>
<feature type="binding site" evidence="9">
    <location>
        <begin position="134"/>
        <end position="140"/>
    </location>
    <ligand>
        <name>(6S)-NADPHX</name>
        <dbReference type="ChEBI" id="CHEBI:64076"/>
    </ligand>
</feature>
<feature type="binding site" evidence="9">
    <location>
        <begin position="65"/>
        <end position="69"/>
    </location>
    <ligand>
        <name>(6S)-NADPHX</name>
        <dbReference type="ChEBI" id="CHEBI:64076"/>
    </ligand>
</feature>
<keyword evidence="6" id="KW-0288">FMN</keyword>
<dbReference type="GO" id="GO:0000166">
    <property type="term" value="F:nucleotide binding"/>
    <property type="evidence" value="ECO:0007669"/>
    <property type="project" value="UniProtKB-KW"/>
</dbReference>
<dbReference type="NCBIfam" id="TIGR00558">
    <property type="entry name" value="pdxH"/>
    <property type="match status" value="1"/>
</dbReference>
<dbReference type="InterPro" id="IPR036652">
    <property type="entry name" value="YjeF_N_dom_sf"/>
</dbReference>
<evidence type="ECO:0000313" key="11">
    <source>
        <dbReference type="EMBL" id="KAL2482560.1"/>
    </source>
</evidence>
<dbReference type="HAMAP" id="MF_01966">
    <property type="entry name" value="NADHX_epimerase"/>
    <property type="match status" value="1"/>
</dbReference>
<dbReference type="GO" id="GO:0004733">
    <property type="term" value="F:pyridoxamine phosphate oxidase activity"/>
    <property type="evidence" value="ECO:0007669"/>
    <property type="project" value="UniProtKB-ARBA"/>
</dbReference>
<dbReference type="GO" id="GO:0052856">
    <property type="term" value="F:NAD(P)HX epimerase activity"/>
    <property type="evidence" value="ECO:0007669"/>
    <property type="project" value="UniProtKB-UniRule"/>
</dbReference>
<dbReference type="SUPFAM" id="SSF64153">
    <property type="entry name" value="YjeF N-terminal domain-like"/>
    <property type="match status" value="1"/>
</dbReference>
<proteinExistence type="inferred from homology"/>
<evidence type="ECO:0000256" key="7">
    <source>
        <dbReference type="ARBA" id="ARBA00023002"/>
    </source>
</evidence>
<dbReference type="NCBIfam" id="NF004231">
    <property type="entry name" value="PRK05679.1"/>
    <property type="match status" value="1"/>
</dbReference>
<sequence length="457" mass="51637">MKDPESISYLTQQQAVEIDELLMGPFGFSVDQLMELAGLSVASAIAEVYRSSEYNRVLVICGPGNNGGDGLVAARHLHHFGYKTYICYPKRTAKPLYTSLVTQLESLSVPFLPPEGLPQGLSNDFDILVDAIFGFSFHGMPRPPFDDLINLLVSIKEHDQTHQKLPVIVSVDTPSGWHVEEGDINGKGIKPDMLVSLTAPKLCAKMFCGPHHFLGGRFVPPSIVDKFKLRLPPYPGTSMCVRVRKPPQVDVQVQIPPENLEKHGEADPFVQFQKWFDDAVAAGLKEPNSMALSTASKDGKPSSRMVQLKGIRGEGFVWCSNYGSRKAHEISENPHASLLFYWSVLNRQVRVEGFVQKVSDEESEQYFRSRPREIQIGPAVSEQSIVIPGRQLLHKKYKELEEKYSDGSMIPRPKHWGGYRLLPEHFEFWQGDESRVHLRLRYFAEEIRGKRVWRIVK</sequence>
<keyword evidence="8" id="KW-0664">Pyridoxine biosynthesis</keyword>
<dbReference type="HAMAP" id="MF_01629">
    <property type="entry name" value="PdxH"/>
    <property type="match status" value="1"/>
</dbReference>
<evidence type="ECO:0000256" key="4">
    <source>
        <dbReference type="ARBA" id="ARBA00011738"/>
    </source>
</evidence>
<protein>
    <recommendedName>
        <fullName evidence="9">NAD(P)H-hydrate epimerase</fullName>
        <ecNumber evidence="9">5.1.99.6</ecNumber>
    </recommendedName>
    <alternativeName>
        <fullName evidence="9">NAD(P)HX epimerase</fullName>
    </alternativeName>
</protein>
<keyword evidence="9" id="KW-0479">Metal-binding</keyword>
<keyword evidence="9" id="KW-0520">NAD</keyword>
<feature type="binding site" evidence="9">
    <location>
        <position position="66"/>
    </location>
    <ligand>
        <name>K(+)</name>
        <dbReference type="ChEBI" id="CHEBI:29103"/>
    </ligand>
</feature>
<keyword evidence="9" id="KW-0547">Nucleotide-binding</keyword>
<evidence type="ECO:0000256" key="8">
    <source>
        <dbReference type="ARBA" id="ARBA00023096"/>
    </source>
</evidence>
<keyword evidence="5" id="KW-0285">Flavoprotein</keyword>
<evidence type="ECO:0000256" key="2">
    <source>
        <dbReference type="ARBA" id="ARBA00004738"/>
    </source>
</evidence>
<dbReference type="SUPFAM" id="SSF50475">
    <property type="entry name" value="FMN-binding split barrel"/>
    <property type="match status" value="1"/>
</dbReference>
<dbReference type="Pfam" id="PF03853">
    <property type="entry name" value="YjeF_N"/>
    <property type="match status" value="1"/>
</dbReference>
<comment type="subunit">
    <text evidence="4">Homodimer.</text>
</comment>
<evidence type="ECO:0000256" key="6">
    <source>
        <dbReference type="ARBA" id="ARBA00022643"/>
    </source>
</evidence>
<dbReference type="Pfam" id="PF10590">
    <property type="entry name" value="PNP_phzG_C"/>
    <property type="match status" value="1"/>
</dbReference>
<comment type="catalytic activity">
    <reaction evidence="9">
        <text>(6R)-NADPHX = (6S)-NADPHX</text>
        <dbReference type="Rhea" id="RHEA:32227"/>
        <dbReference type="ChEBI" id="CHEBI:64076"/>
        <dbReference type="ChEBI" id="CHEBI:64077"/>
        <dbReference type="EC" id="5.1.99.6"/>
    </reaction>
</comment>
<comment type="similarity">
    <text evidence="9">Belongs to the NnrE/AIBP family.</text>
</comment>
<comment type="caution">
    <text evidence="9">Lacks conserved residue(s) required for the propagation of feature annotation.</text>
</comment>
<dbReference type="PROSITE" id="PS51385">
    <property type="entry name" value="YJEF_N"/>
    <property type="match status" value="1"/>
</dbReference>
<evidence type="ECO:0000313" key="12">
    <source>
        <dbReference type="Proteomes" id="UP001604277"/>
    </source>
</evidence>
<keyword evidence="9" id="KW-0413">Isomerase</keyword>
<dbReference type="EMBL" id="JBFOLJ010000013">
    <property type="protein sequence ID" value="KAL2482560.1"/>
    <property type="molecule type" value="Genomic_DNA"/>
</dbReference>
<accession>A0ABD1R2B2</accession>
<comment type="cofactor">
    <cofactor evidence="9">
        <name>K(+)</name>
        <dbReference type="ChEBI" id="CHEBI:29103"/>
    </cofactor>
    <text evidence="9">Binds 1 potassium ion per subunit.</text>
</comment>
<dbReference type="NCBIfam" id="TIGR00197">
    <property type="entry name" value="yjeF_nterm"/>
    <property type="match status" value="1"/>
</dbReference>
<keyword evidence="9" id="KW-0630">Potassium</keyword>
<comment type="cofactor">
    <cofactor evidence="1">
        <name>FMN</name>
        <dbReference type="ChEBI" id="CHEBI:58210"/>
    </cofactor>
</comment>
<evidence type="ECO:0000256" key="3">
    <source>
        <dbReference type="ARBA" id="ARBA00005037"/>
    </source>
</evidence>
<comment type="caution">
    <text evidence="11">The sequence shown here is derived from an EMBL/GenBank/DDBJ whole genome shotgun (WGS) entry which is preliminary data.</text>
</comment>
<comment type="pathway">
    <text evidence="2">Cofactor metabolism; pyridoxal 5'-phosphate salvage; pyridoxal 5'-phosphate from pyridoxamine 5'-phosphate: step 1/1.</text>
</comment>
<dbReference type="Gene3D" id="3.40.50.10260">
    <property type="entry name" value="YjeF N-terminal domain"/>
    <property type="match status" value="1"/>
</dbReference>
<dbReference type="PANTHER" id="PTHR10851">
    <property type="entry name" value="PYRIDOXINE-5-PHOSPHATE OXIDASE"/>
    <property type="match status" value="1"/>
</dbReference>
<dbReference type="Gene3D" id="2.30.110.10">
    <property type="entry name" value="Electron Transport, Fmn-binding Protein, Chain A"/>
    <property type="match status" value="1"/>
</dbReference>
<keyword evidence="12" id="KW-1185">Reference proteome</keyword>
<dbReference type="GO" id="GO:0008615">
    <property type="term" value="P:pyridoxine biosynthetic process"/>
    <property type="evidence" value="ECO:0007669"/>
    <property type="project" value="UniProtKB-KW"/>
</dbReference>
<dbReference type="InterPro" id="IPR019576">
    <property type="entry name" value="Pyridoxamine_oxidase_dimer_C"/>
</dbReference>